<evidence type="ECO:0000313" key="2">
    <source>
        <dbReference type="EMBL" id="KZT76870.1"/>
    </source>
</evidence>
<sequence>MMRERARMAAPGRQSSSAAVPHERRMACCPSRKDVAPLEACWSTGCERRRAAAAVHHAPSLGGASRESSRITAGPPCAMNAAVDGRPLQVAGVGARWRRWSTLRALRCASRDGARAAAAFSWWRHRRRRPPLRRCRDGWSDFF</sequence>
<name>A0A2Z7A1U5_9LAMI</name>
<dbReference type="AlphaFoldDB" id="A0A2Z7A1U5"/>
<dbReference type="EMBL" id="KV086348">
    <property type="protein sequence ID" value="KZT76870.1"/>
    <property type="molecule type" value="Genomic_DNA"/>
</dbReference>
<evidence type="ECO:0000256" key="1">
    <source>
        <dbReference type="SAM" id="MobiDB-lite"/>
    </source>
</evidence>
<evidence type="ECO:0000313" key="3">
    <source>
        <dbReference type="Proteomes" id="UP000250235"/>
    </source>
</evidence>
<feature type="region of interest" description="Disordered" evidence="1">
    <location>
        <begin position="1"/>
        <end position="20"/>
    </location>
</feature>
<organism evidence="2 3">
    <name type="scientific">Dorcoceras hygrometricum</name>
    <dbReference type="NCBI Taxonomy" id="472368"/>
    <lineage>
        <taxon>Eukaryota</taxon>
        <taxon>Viridiplantae</taxon>
        <taxon>Streptophyta</taxon>
        <taxon>Embryophyta</taxon>
        <taxon>Tracheophyta</taxon>
        <taxon>Spermatophyta</taxon>
        <taxon>Magnoliopsida</taxon>
        <taxon>eudicotyledons</taxon>
        <taxon>Gunneridae</taxon>
        <taxon>Pentapetalae</taxon>
        <taxon>asterids</taxon>
        <taxon>lamiids</taxon>
        <taxon>Lamiales</taxon>
        <taxon>Gesneriaceae</taxon>
        <taxon>Didymocarpoideae</taxon>
        <taxon>Trichosporeae</taxon>
        <taxon>Loxocarpinae</taxon>
        <taxon>Dorcoceras</taxon>
    </lineage>
</organism>
<gene>
    <name evidence="2" type="ORF">F511_46105</name>
</gene>
<proteinExistence type="predicted"/>
<accession>A0A2Z7A1U5</accession>
<keyword evidence="3" id="KW-1185">Reference proteome</keyword>
<reference evidence="2 3" key="1">
    <citation type="journal article" date="2015" name="Proc. Natl. Acad. Sci. U.S.A.">
        <title>The resurrection genome of Boea hygrometrica: A blueprint for survival of dehydration.</title>
        <authorList>
            <person name="Xiao L."/>
            <person name="Yang G."/>
            <person name="Zhang L."/>
            <person name="Yang X."/>
            <person name="Zhao S."/>
            <person name="Ji Z."/>
            <person name="Zhou Q."/>
            <person name="Hu M."/>
            <person name="Wang Y."/>
            <person name="Chen M."/>
            <person name="Xu Y."/>
            <person name="Jin H."/>
            <person name="Xiao X."/>
            <person name="Hu G."/>
            <person name="Bao F."/>
            <person name="Hu Y."/>
            <person name="Wan P."/>
            <person name="Li L."/>
            <person name="Deng X."/>
            <person name="Kuang T."/>
            <person name="Xiang C."/>
            <person name="Zhu J.K."/>
            <person name="Oliver M.J."/>
            <person name="He Y."/>
        </authorList>
    </citation>
    <scope>NUCLEOTIDE SEQUENCE [LARGE SCALE GENOMIC DNA]</scope>
    <source>
        <strain evidence="3">cv. XS01</strain>
    </source>
</reference>
<dbReference type="Proteomes" id="UP000250235">
    <property type="component" value="Unassembled WGS sequence"/>
</dbReference>
<protein>
    <submittedName>
        <fullName evidence="2">Uncharacterized protein</fullName>
    </submittedName>
</protein>